<reference evidence="3" key="1">
    <citation type="submission" date="2016-06" db="UniProtKB">
        <authorList>
            <consortium name="WormBaseParasite"/>
        </authorList>
    </citation>
    <scope>IDENTIFICATION</scope>
</reference>
<sequence length="137" mass="15101">MLTVGHRGARAAIRSDASSVIGAEAFFFQDDDNEGLAVHGLICHILSDGYYLQRLPVSADDVPIESPHRITYENMHRSHPLDSSSIVNSHDTMILRQLTVILLLVLALRRTYTLDVSHVTTTTMTTGPSADGLKRDM</sequence>
<accession>A0A183J210</accession>
<dbReference type="EMBL" id="UZAM01013331">
    <property type="protein sequence ID" value="VDP27126.1"/>
    <property type="molecule type" value="Genomic_DNA"/>
</dbReference>
<evidence type="ECO:0000313" key="3">
    <source>
        <dbReference type="WBParaSite" id="SBAD_0001025901-mRNA-1"/>
    </source>
</evidence>
<dbReference type="AlphaFoldDB" id="A0A183J210"/>
<keyword evidence="2" id="KW-1185">Reference proteome</keyword>
<gene>
    <name evidence="1" type="ORF">SBAD_LOCUS9908</name>
</gene>
<protein>
    <submittedName>
        <fullName evidence="1 3">Uncharacterized protein</fullName>
    </submittedName>
</protein>
<proteinExistence type="predicted"/>
<dbReference type="Proteomes" id="UP000270296">
    <property type="component" value="Unassembled WGS sequence"/>
</dbReference>
<name>A0A183J210_9BILA</name>
<evidence type="ECO:0000313" key="1">
    <source>
        <dbReference type="EMBL" id="VDP27126.1"/>
    </source>
</evidence>
<evidence type="ECO:0000313" key="2">
    <source>
        <dbReference type="Proteomes" id="UP000270296"/>
    </source>
</evidence>
<dbReference type="WBParaSite" id="SBAD_0001025901-mRNA-1">
    <property type="protein sequence ID" value="SBAD_0001025901-mRNA-1"/>
    <property type="gene ID" value="SBAD_0001025901"/>
</dbReference>
<reference evidence="1 2" key="2">
    <citation type="submission" date="2018-11" db="EMBL/GenBank/DDBJ databases">
        <authorList>
            <consortium name="Pathogen Informatics"/>
        </authorList>
    </citation>
    <scope>NUCLEOTIDE SEQUENCE [LARGE SCALE GENOMIC DNA]</scope>
</reference>
<organism evidence="3">
    <name type="scientific">Soboliphyme baturini</name>
    <dbReference type="NCBI Taxonomy" id="241478"/>
    <lineage>
        <taxon>Eukaryota</taxon>
        <taxon>Metazoa</taxon>
        <taxon>Ecdysozoa</taxon>
        <taxon>Nematoda</taxon>
        <taxon>Enoplea</taxon>
        <taxon>Dorylaimia</taxon>
        <taxon>Dioctophymatida</taxon>
        <taxon>Dioctophymatoidea</taxon>
        <taxon>Soboliphymatidae</taxon>
        <taxon>Soboliphyme</taxon>
    </lineage>
</organism>